<dbReference type="Proteomes" id="UP001171916">
    <property type="component" value="Unassembled WGS sequence"/>
</dbReference>
<accession>A0ABT7YCK4</accession>
<dbReference type="RefSeq" id="WP_289999757.1">
    <property type="nucleotide sequence ID" value="NZ_JAUEPH010000003.1"/>
</dbReference>
<evidence type="ECO:0000256" key="4">
    <source>
        <dbReference type="ARBA" id="ARBA00022655"/>
    </source>
</evidence>
<feature type="binding site" evidence="8">
    <location>
        <position position="64"/>
    </location>
    <ligand>
        <name>(R)-pantoate</name>
        <dbReference type="ChEBI" id="CHEBI:15980"/>
    </ligand>
</feature>
<evidence type="ECO:0000256" key="8">
    <source>
        <dbReference type="HAMAP-Rule" id="MF_00158"/>
    </source>
</evidence>
<comment type="subunit">
    <text evidence="8">Homodimer.</text>
</comment>
<comment type="subcellular location">
    <subcellularLocation>
        <location evidence="8">Cytoplasm</location>
    </subcellularLocation>
</comment>
<dbReference type="NCBIfam" id="TIGR00125">
    <property type="entry name" value="cyt_tran_rel"/>
    <property type="match status" value="1"/>
</dbReference>
<dbReference type="InterPro" id="IPR004821">
    <property type="entry name" value="Cyt_trans-like"/>
</dbReference>
<dbReference type="Pfam" id="PF02569">
    <property type="entry name" value="Pantoate_ligase"/>
    <property type="match status" value="1"/>
</dbReference>
<evidence type="ECO:0000256" key="7">
    <source>
        <dbReference type="ARBA" id="ARBA00048258"/>
    </source>
</evidence>
<comment type="similarity">
    <text evidence="2 8">Belongs to the pantothenate synthetase family.</text>
</comment>
<dbReference type="Gene3D" id="3.30.1300.10">
    <property type="entry name" value="Pantoate-beta-alanine ligase, C-terminal domain"/>
    <property type="match status" value="1"/>
</dbReference>
<keyword evidence="10" id="KW-1185">Reference proteome</keyword>
<keyword evidence="6 8" id="KW-0067">ATP-binding</keyword>
<feature type="active site" description="Proton donor" evidence="8">
    <location>
        <position position="40"/>
    </location>
</feature>
<keyword evidence="4 8" id="KW-0566">Pantothenate biosynthesis</keyword>
<dbReference type="InterPro" id="IPR003721">
    <property type="entry name" value="Pantoate_ligase"/>
</dbReference>
<reference evidence="9" key="1">
    <citation type="submission" date="2023-06" db="EMBL/GenBank/DDBJ databases">
        <title>Robiginitalea aurantiacus sp. nov. and Algoriphagus sediminis sp. nov., isolated from coastal sediment.</title>
        <authorList>
            <person name="Zhou Z.Y."/>
            <person name="An J."/>
            <person name="Jia Y.W."/>
            <person name="Du Z.J."/>
        </authorList>
    </citation>
    <scope>NUCLEOTIDE SEQUENCE</scope>
    <source>
        <strain evidence="9">C2-7</strain>
    </source>
</reference>
<dbReference type="InterPro" id="IPR042176">
    <property type="entry name" value="Pantoate_ligase_C"/>
</dbReference>
<feature type="binding site" evidence="8">
    <location>
        <position position="64"/>
    </location>
    <ligand>
        <name>beta-alanine</name>
        <dbReference type="ChEBI" id="CHEBI:57966"/>
    </ligand>
</feature>
<dbReference type="PANTHER" id="PTHR21299">
    <property type="entry name" value="CYTIDYLATE KINASE/PANTOATE-BETA-ALANINE LIGASE"/>
    <property type="match status" value="1"/>
</dbReference>
<comment type="miscellaneous">
    <text evidence="8">The reaction proceeds by a bi uni uni bi ping pong mechanism.</text>
</comment>
<dbReference type="InterPro" id="IPR014729">
    <property type="entry name" value="Rossmann-like_a/b/a_fold"/>
</dbReference>
<feature type="binding site" evidence="8">
    <location>
        <begin position="187"/>
        <end position="190"/>
    </location>
    <ligand>
        <name>ATP</name>
        <dbReference type="ChEBI" id="CHEBI:30616"/>
    </ligand>
</feature>
<comment type="caution">
    <text evidence="8">Lacks conserved residue(s) required for the propagation of feature annotation.</text>
</comment>
<evidence type="ECO:0000256" key="2">
    <source>
        <dbReference type="ARBA" id="ARBA00009256"/>
    </source>
</evidence>
<sequence>MQKLKVLKTPKEWAKLRLEILSGGQSIGFVPTMGALHVGHLELVKASLDQCDFTIVSIFINPTQFNNPKDFETYPKTLEKDLALLDENGVHAAFVPNTETMYPTSTEMTLSFGKLEKVLEGKQRPGHFSGVGLVVSKLFNIIKPQVAFFGQKDLQQIAVIKRLVADLSFQVDISVVPTKREADGLACSSRNVRLSPSERKIALVLFKSLSKAKSELLAGENWFAVRQAVESDFQNILSTELEYFELVHPESFALYSSFDPNQKSSLCVAANVGDVRLIDNLPVID</sequence>
<keyword evidence="8" id="KW-0963">Cytoplasm</keyword>
<proteinExistence type="inferred from homology"/>
<comment type="function">
    <text evidence="8">Catalyzes the condensation of pantoate with beta-alanine in an ATP-dependent reaction via a pantoyl-adenylate intermediate.</text>
</comment>
<keyword evidence="3 8" id="KW-0436">Ligase</keyword>
<evidence type="ECO:0000313" key="10">
    <source>
        <dbReference type="Proteomes" id="UP001171916"/>
    </source>
</evidence>
<dbReference type="GO" id="GO:0016874">
    <property type="term" value="F:ligase activity"/>
    <property type="evidence" value="ECO:0007669"/>
    <property type="project" value="UniProtKB-KW"/>
</dbReference>
<organism evidence="9 10">
    <name type="scientific">Algoriphagus sediminis</name>
    <dbReference type="NCBI Taxonomy" id="3057113"/>
    <lineage>
        <taxon>Bacteria</taxon>
        <taxon>Pseudomonadati</taxon>
        <taxon>Bacteroidota</taxon>
        <taxon>Cytophagia</taxon>
        <taxon>Cytophagales</taxon>
        <taxon>Cyclobacteriaceae</taxon>
        <taxon>Algoriphagus</taxon>
    </lineage>
</organism>
<dbReference type="EMBL" id="JAUEPH010000003">
    <property type="protein sequence ID" value="MDN3204206.1"/>
    <property type="molecule type" value="Genomic_DNA"/>
</dbReference>
<dbReference type="NCBIfam" id="TIGR00018">
    <property type="entry name" value="panC"/>
    <property type="match status" value="1"/>
</dbReference>
<feature type="binding site" evidence="8">
    <location>
        <begin position="33"/>
        <end position="40"/>
    </location>
    <ligand>
        <name>ATP</name>
        <dbReference type="ChEBI" id="CHEBI:30616"/>
    </ligand>
</feature>
<evidence type="ECO:0000256" key="3">
    <source>
        <dbReference type="ARBA" id="ARBA00022598"/>
    </source>
</evidence>
<feature type="binding site" evidence="8">
    <location>
        <position position="156"/>
    </location>
    <ligand>
        <name>(R)-pantoate</name>
        <dbReference type="ChEBI" id="CHEBI:15980"/>
    </ligand>
</feature>
<keyword evidence="5 8" id="KW-0547">Nucleotide-binding</keyword>
<comment type="caution">
    <text evidence="9">The sequence shown here is derived from an EMBL/GenBank/DDBJ whole genome shotgun (WGS) entry which is preliminary data.</text>
</comment>
<feature type="binding site" evidence="8">
    <location>
        <begin position="150"/>
        <end position="153"/>
    </location>
    <ligand>
        <name>ATP</name>
        <dbReference type="ChEBI" id="CHEBI:30616"/>
    </ligand>
</feature>
<evidence type="ECO:0000313" key="9">
    <source>
        <dbReference type="EMBL" id="MDN3204206.1"/>
    </source>
</evidence>
<dbReference type="HAMAP" id="MF_00158">
    <property type="entry name" value="PanC"/>
    <property type="match status" value="1"/>
</dbReference>
<comment type="pathway">
    <text evidence="1 8">Cofactor biosynthesis; (R)-pantothenate biosynthesis; (R)-pantothenate from (R)-pantoate and beta-alanine: step 1/1.</text>
</comment>
<comment type="catalytic activity">
    <reaction evidence="7 8">
        <text>(R)-pantoate + beta-alanine + ATP = (R)-pantothenate + AMP + diphosphate + H(+)</text>
        <dbReference type="Rhea" id="RHEA:10912"/>
        <dbReference type="ChEBI" id="CHEBI:15378"/>
        <dbReference type="ChEBI" id="CHEBI:15980"/>
        <dbReference type="ChEBI" id="CHEBI:29032"/>
        <dbReference type="ChEBI" id="CHEBI:30616"/>
        <dbReference type="ChEBI" id="CHEBI:33019"/>
        <dbReference type="ChEBI" id="CHEBI:57966"/>
        <dbReference type="ChEBI" id="CHEBI:456215"/>
        <dbReference type="EC" id="6.3.2.1"/>
    </reaction>
</comment>
<evidence type="ECO:0000256" key="6">
    <source>
        <dbReference type="ARBA" id="ARBA00022840"/>
    </source>
</evidence>
<dbReference type="Gene3D" id="3.40.50.620">
    <property type="entry name" value="HUPs"/>
    <property type="match status" value="1"/>
</dbReference>
<evidence type="ECO:0000256" key="5">
    <source>
        <dbReference type="ARBA" id="ARBA00022741"/>
    </source>
</evidence>
<name>A0ABT7YCK4_9BACT</name>
<protein>
    <recommendedName>
        <fullName evidence="8">Pantothenate synthetase</fullName>
        <shortName evidence="8">PS</shortName>
        <ecNumber evidence="8">6.3.2.1</ecNumber>
    </recommendedName>
    <alternativeName>
        <fullName evidence="8">Pantoate--beta-alanine ligase</fullName>
    </alternativeName>
    <alternativeName>
        <fullName evidence="8">Pantoate-activating enzyme</fullName>
    </alternativeName>
</protein>
<dbReference type="EC" id="6.3.2.1" evidence="8"/>
<dbReference type="SUPFAM" id="SSF52374">
    <property type="entry name" value="Nucleotidylyl transferase"/>
    <property type="match status" value="1"/>
</dbReference>
<dbReference type="CDD" id="cd00560">
    <property type="entry name" value="PanC"/>
    <property type="match status" value="1"/>
</dbReference>
<gene>
    <name evidence="8 9" type="primary">panC</name>
    <name evidence="9" type="ORF">QVH07_08600</name>
</gene>
<evidence type="ECO:0000256" key="1">
    <source>
        <dbReference type="ARBA" id="ARBA00004990"/>
    </source>
</evidence>
<dbReference type="PANTHER" id="PTHR21299:SF1">
    <property type="entry name" value="PANTOATE--BETA-ALANINE LIGASE"/>
    <property type="match status" value="1"/>
</dbReference>